<protein>
    <recommendedName>
        <fullName evidence="3">Delta-aminolevulinic acid dehydratase</fullName>
    </recommendedName>
</protein>
<evidence type="ECO:0008006" key="3">
    <source>
        <dbReference type="Google" id="ProtNLM"/>
    </source>
</evidence>
<sequence>MDFSERELIMLRKAFVNLEHYVSRRRYKGYDPYDVLTSKFPFRNFGKWPPILAIQVFKRNPLNLRKVFGIPKMWNPKALGLFLHGYSLLPPSEDNKEKCEWLFDKLMELKTPDVPGLAWGYPFPWASPEKFLEAWSPTSVVSGFIVQGLDAYYKKYGDKRALEAMKKVCVFLSESLHHTERDADYMISYSTVKPDFCYNASLLAAQVYALTYAHTQDRSYYEIARKSMETVLSRQKSDGSWNYSENMESGKQRVQIDFHQGFIIDSCLAICEALDYCPEPVERSLQEGFEFYRDYQFKRDGRAVWRLPGDFPADIHHQAQGIITAVRYHHYSRSRRGVELGKNVLKYTIANFQDKRGFFYYRKHKNFTDRTSYMRWGNAWMFLALASMIHAAELQKLDKNVHSPLGREKTPN</sequence>
<comment type="caution">
    <text evidence="1">The sequence shown here is derived from an EMBL/GenBank/DDBJ whole genome shotgun (WGS) entry which is preliminary data.</text>
</comment>
<dbReference type="Proteomes" id="UP000486602">
    <property type="component" value="Unassembled WGS sequence"/>
</dbReference>
<gene>
    <name evidence="1" type="ORF">G3O08_07490</name>
</gene>
<dbReference type="EMBL" id="JAAGVY010000010">
    <property type="protein sequence ID" value="NEN23340.1"/>
    <property type="molecule type" value="Genomic_DNA"/>
</dbReference>
<evidence type="ECO:0000313" key="2">
    <source>
        <dbReference type="Proteomes" id="UP000486602"/>
    </source>
</evidence>
<proteinExistence type="predicted"/>
<keyword evidence="2" id="KW-1185">Reference proteome</keyword>
<accession>A0A7K3WNW0</accession>
<dbReference type="AlphaFoldDB" id="A0A7K3WNW0"/>
<reference evidence="1 2" key="1">
    <citation type="submission" date="2020-02" db="EMBL/GenBank/DDBJ databases">
        <title>Out from the shadows clarifying the taxonomy of the family Cryomorphaceae and related taxa by utilizing the GTDB taxonomic framework.</title>
        <authorList>
            <person name="Bowman J.P."/>
        </authorList>
    </citation>
    <scope>NUCLEOTIDE SEQUENCE [LARGE SCALE GENOMIC DNA]</scope>
    <source>
        <strain evidence="1 2">QSSC 1-22</strain>
    </source>
</reference>
<dbReference type="GO" id="GO:0005975">
    <property type="term" value="P:carbohydrate metabolic process"/>
    <property type="evidence" value="ECO:0007669"/>
    <property type="project" value="InterPro"/>
</dbReference>
<evidence type="ECO:0000313" key="1">
    <source>
        <dbReference type="EMBL" id="NEN23340.1"/>
    </source>
</evidence>
<dbReference type="Gene3D" id="1.50.10.20">
    <property type="match status" value="1"/>
</dbReference>
<dbReference type="RefSeq" id="WP_163284473.1">
    <property type="nucleotide sequence ID" value="NZ_JAAGVY010000010.1"/>
</dbReference>
<dbReference type="InterPro" id="IPR008928">
    <property type="entry name" value="6-hairpin_glycosidase_sf"/>
</dbReference>
<organism evidence="1 2">
    <name type="scientific">Cryomorpha ignava</name>
    <dbReference type="NCBI Taxonomy" id="101383"/>
    <lineage>
        <taxon>Bacteria</taxon>
        <taxon>Pseudomonadati</taxon>
        <taxon>Bacteroidota</taxon>
        <taxon>Flavobacteriia</taxon>
        <taxon>Flavobacteriales</taxon>
        <taxon>Cryomorphaceae</taxon>
        <taxon>Cryomorpha</taxon>
    </lineage>
</organism>
<dbReference type="SUPFAM" id="SSF48208">
    <property type="entry name" value="Six-hairpin glycosidases"/>
    <property type="match status" value="1"/>
</dbReference>
<name>A0A7K3WNW0_9FLAO</name>